<organism evidence="5 6">
    <name type="scientific">Cutaneotrichosporon spelunceum</name>
    <dbReference type="NCBI Taxonomy" id="1672016"/>
    <lineage>
        <taxon>Eukaryota</taxon>
        <taxon>Fungi</taxon>
        <taxon>Dikarya</taxon>
        <taxon>Basidiomycota</taxon>
        <taxon>Agaricomycotina</taxon>
        <taxon>Tremellomycetes</taxon>
        <taxon>Trichosporonales</taxon>
        <taxon>Trichosporonaceae</taxon>
        <taxon>Cutaneotrichosporon</taxon>
    </lineage>
</organism>
<feature type="region of interest" description="Disordered" evidence="3">
    <location>
        <begin position="114"/>
        <end position="155"/>
    </location>
</feature>
<accession>A0AAD3TZA0</accession>
<feature type="compositionally biased region" description="Basic and acidic residues" evidence="3">
    <location>
        <begin position="307"/>
        <end position="316"/>
    </location>
</feature>
<feature type="compositionally biased region" description="Low complexity" evidence="3">
    <location>
        <begin position="234"/>
        <end position="245"/>
    </location>
</feature>
<dbReference type="PROSITE" id="PS50968">
    <property type="entry name" value="BIOTINYL_LIPOYL"/>
    <property type="match status" value="1"/>
</dbReference>
<gene>
    <name evidence="5" type="primary">PDX1</name>
    <name evidence="5" type="ORF">CspeluHIS016_0802590</name>
</gene>
<sequence length="316" mass="32865">MRAASTLAQSLRVRAASHRNVLAMQTRAASSLLRMPAMSPTMTDGGIAAWKKNEGESFEAGDVILEVETDKATIDVEAQDDGVLGKIVFKAGSKNVPVGEVIAVLAEEGDDLSKLEVPSDLSPKHEAIPTVDSQEPPKQAPKDTKTAAAPDKAHRQIDHSKPMLPSVAIMLQQSNLSDEQIAEIKGTGLHGMLTRGDILAAEGKIKSAYGSAASLLSNPMGASGKRANDPKTPPTAAAAAPERAPTGAELRRMIVAGLSKATAAVAPAPKFPTATVSDAEFDDLLSDYSKLLSELAPRPAPAASKSAPKDELDGLA</sequence>
<dbReference type="FunFam" id="2.40.50.100:FF:000010">
    <property type="entry name" value="Acetyltransferase component of pyruvate dehydrogenase complex"/>
    <property type="match status" value="1"/>
</dbReference>
<dbReference type="GO" id="GO:0006086">
    <property type="term" value="P:pyruvate decarboxylation to acetyl-CoA"/>
    <property type="evidence" value="ECO:0007669"/>
    <property type="project" value="InterPro"/>
</dbReference>
<protein>
    <recommendedName>
        <fullName evidence="4">Lipoyl-binding domain-containing protein</fullName>
    </recommendedName>
</protein>
<dbReference type="GO" id="GO:0045254">
    <property type="term" value="C:pyruvate dehydrogenase complex"/>
    <property type="evidence" value="ECO:0007669"/>
    <property type="project" value="InterPro"/>
</dbReference>
<comment type="caution">
    <text evidence="5">The sequence shown here is derived from an EMBL/GenBank/DDBJ whole genome shotgun (WGS) entry which is preliminary data.</text>
</comment>
<evidence type="ECO:0000313" key="6">
    <source>
        <dbReference type="Proteomes" id="UP001222932"/>
    </source>
</evidence>
<dbReference type="Gene3D" id="2.40.50.100">
    <property type="match status" value="1"/>
</dbReference>
<evidence type="ECO:0000256" key="3">
    <source>
        <dbReference type="SAM" id="MobiDB-lite"/>
    </source>
</evidence>
<reference evidence="5" key="1">
    <citation type="journal article" date="2023" name="BMC Genomics">
        <title>Chromosome-level genome assemblies of Cutaneotrichosporon spp. (Trichosporonales, Basidiomycota) reveal imbalanced evolution between nucleotide sequences and chromosome synteny.</title>
        <authorList>
            <person name="Kobayashi Y."/>
            <person name="Kayamori A."/>
            <person name="Aoki K."/>
            <person name="Shiwa Y."/>
            <person name="Matsutani M."/>
            <person name="Fujita N."/>
            <person name="Sugita T."/>
            <person name="Iwasaki W."/>
            <person name="Tanaka N."/>
            <person name="Takashima M."/>
        </authorList>
    </citation>
    <scope>NUCLEOTIDE SEQUENCE</scope>
    <source>
        <strain evidence="5">HIS016</strain>
    </source>
</reference>
<dbReference type="InterPro" id="IPR011053">
    <property type="entry name" value="Single_hybrid_motif"/>
</dbReference>
<dbReference type="Pfam" id="PF00364">
    <property type="entry name" value="Biotin_lipoyl"/>
    <property type="match status" value="1"/>
</dbReference>
<keyword evidence="6" id="KW-1185">Reference proteome</keyword>
<dbReference type="InterPro" id="IPR000089">
    <property type="entry name" value="Biotin_lipoyl"/>
</dbReference>
<dbReference type="InterPro" id="IPR036625">
    <property type="entry name" value="E3-bd_dom_sf"/>
</dbReference>
<evidence type="ECO:0000256" key="2">
    <source>
        <dbReference type="ARBA" id="ARBA00022946"/>
    </source>
</evidence>
<dbReference type="CDD" id="cd06849">
    <property type="entry name" value="lipoyl_domain"/>
    <property type="match status" value="1"/>
</dbReference>
<feature type="compositionally biased region" description="Low complexity" evidence="3">
    <location>
        <begin position="296"/>
        <end position="306"/>
    </location>
</feature>
<dbReference type="PANTHER" id="PTHR23151">
    <property type="entry name" value="DIHYDROLIPOAMIDE ACETYL/SUCCINYL-TRANSFERASE-RELATED"/>
    <property type="match status" value="1"/>
</dbReference>
<dbReference type="PANTHER" id="PTHR23151:SF82">
    <property type="entry name" value="PYRUVATE DEHYDROGENASE COMPLEX PROTEIN X COMPONENT, MITOCHONDRIAL"/>
    <property type="match status" value="1"/>
</dbReference>
<dbReference type="EMBL" id="BTCM01000008">
    <property type="protein sequence ID" value="GMK59653.1"/>
    <property type="molecule type" value="Genomic_DNA"/>
</dbReference>
<dbReference type="AlphaFoldDB" id="A0AAD3TZA0"/>
<name>A0AAD3TZA0_9TREE</name>
<dbReference type="Gene3D" id="4.10.320.10">
    <property type="entry name" value="E3-binding domain"/>
    <property type="match status" value="1"/>
</dbReference>
<feature type="compositionally biased region" description="Basic and acidic residues" evidence="3">
    <location>
        <begin position="140"/>
        <end position="155"/>
    </location>
</feature>
<proteinExistence type="predicted"/>
<dbReference type="GO" id="GO:0004742">
    <property type="term" value="F:dihydrolipoyllysine-residue acetyltransferase activity"/>
    <property type="evidence" value="ECO:0007669"/>
    <property type="project" value="TreeGrafter"/>
</dbReference>
<dbReference type="Proteomes" id="UP001222932">
    <property type="component" value="Unassembled WGS sequence"/>
</dbReference>
<feature type="domain" description="Lipoyl-binding" evidence="4">
    <location>
        <begin position="30"/>
        <end position="106"/>
    </location>
</feature>
<evidence type="ECO:0000256" key="1">
    <source>
        <dbReference type="ARBA" id="ARBA00022823"/>
    </source>
</evidence>
<dbReference type="SUPFAM" id="SSF51230">
    <property type="entry name" value="Single hybrid motif"/>
    <property type="match status" value="1"/>
</dbReference>
<feature type="region of interest" description="Disordered" evidence="3">
    <location>
        <begin position="220"/>
        <end position="245"/>
    </location>
</feature>
<dbReference type="PROSITE" id="PS00189">
    <property type="entry name" value="LIPOYL"/>
    <property type="match status" value="1"/>
</dbReference>
<keyword evidence="1" id="KW-0450">Lipoyl</keyword>
<reference evidence="5" key="2">
    <citation type="submission" date="2023-06" db="EMBL/GenBank/DDBJ databases">
        <authorList>
            <person name="Kobayashi Y."/>
            <person name="Kayamori A."/>
            <person name="Aoki K."/>
            <person name="Shiwa Y."/>
            <person name="Fujita N."/>
            <person name="Sugita T."/>
            <person name="Iwasaki W."/>
            <person name="Tanaka N."/>
            <person name="Takashima M."/>
        </authorList>
    </citation>
    <scope>NUCLEOTIDE SEQUENCE</scope>
    <source>
        <strain evidence="5">HIS016</strain>
    </source>
</reference>
<evidence type="ECO:0000313" key="5">
    <source>
        <dbReference type="EMBL" id="GMK59653.1"/>
    </source>
</evidence>
<feature type="region of interest" description="Disordered" evidence="3">
    <location>
        <begin position="296"/>
        <end position="316"/>
    </location>
</feature>
<dbReference type="InterPro" id="IPR045257">
    <property type="entry name" value="E2/Pdx1"/>
</dbReference>
<dbReference type="InterPro" id="IPR003016">
    <property type="entry name" value="2-oxoA_DH_lipoyl-BS"/>
</dbReference>
<keyword evidence="2" id="KW-0809">Transit peptide</keyword>
<evidence type="ECO:0000259" key="4">
    <source>
        <dbReference type="PROSITE" id="PS50968"/>
    </source>
</evidence>